<dbReference type="NCBIfam" id="TIGR00756">
    <property type="entry name" value="PPR"/>
    <property type="match status" value="1"/>
</dbReference>
<keyword evidence="7" id="KW-1185">Reference proteome</keyword>
<dbReference type="Pfam" id="PF01795">
    <property type="entry name" value="Methyltransf_5"/>
    <property type="match status" value="1"/>
</dbReference>
<dbReference type="Proteomes" id="UP001642484">
    <property type="component" value="Unassembled WGS sequence"/>
</dbReference>
<accession>A0ABP0RPS6</accession>
<gene>
    <name evidence="6" type="ORF">CCMP2556_LOCUS48064</name>
</gene>
<dbReference type="Pfam" id="PF01535">
    <property type="entry name" value="PPR"/>
    <property type="match status" value="2"/>
</dbReference>
<feature type="repeat" description="PPR" evidence="5">
    <location>
        <begin position="203"/>
        <end position="237"/>
    </location>
</feature>
<evidence type="ECO:0000256" key="4">
    <source>
        <dbReference type="ARBA" id="ARBA00022691"/>
    </source>
</evidence>
<evidence type="ECO:0000313" key="6">
    <source>
        <dbReference type="EMBL" id="CAK9102049.1"/>
    </source>
</evidence>
<proteinExistence type="inferred from homology"/>
<reference evidence="6 7" key="1">
    <citation type="submission" date="2024-02" db="EMBL/GenBank/DDBJ databases">
        <authorList>
            <person name="Chen Y."/>
            <person name="Shah S."/>
            <person name="Dougan E. K."/>
            <person name="Thang M."/>
            <person name="Chan C."/>
        </authorList>
    </citation>
    <scope>NUCLEOTIDE SEQUENCE [LARGE SCALE GENOMIC DNA]</scope>
</reference>
<protein>
    <submittedName>
        <fullName evidence="6">Uncharacterized protein</fullName>
    </submittedName>
</protein>
<dbReference type="InterPro" id="IPR029063">
    <property type="entry name" value="SAM-dependent_MTases_sf"/>
</dbReference>
<dbReference type="HAMAP" id="MF_01007">
    <property type="entry name" value="16SrRNA_methyltr_H"/>
    <property type="match status" value="1"/>
</dbReference>
<dbReference type="Gene3D" id="1.25.40.10">
    <property type="entry name" value="Tetratricopeptide repeat domain"/>
    <property type="match status" value="2"/>
</dbReference>
<dbReference type="SUPFAM" id="SSF53335">
    <property type="entry name" value="S-adenosyl-L-methionine-dependent methyltransferases"/>
    <property type="match status" value="1"/>
</dbReference>
<dbReference type="PANTHER" id="PTHR11265">
    <property type="entry name" value="S-ADENOSYL-METHYLTRANSFERASE MRAW"/>
    <property type="match status" value="1"/>
</dbReference>
<keyword evidence="3" id="KW-0808">Transferase</keyword>
<sequence>MSRSKARELAAMLADSSSLGSRDRRLPSLPRCTSALRQMAGAREWQNATALLEEMWRQGPWPDATCLNAGIGACARAAAWQAALSLLEVMPTAGLERNYISFNATITACARARHWEVSLQLLNAMEENQIASSPATLGAAVSACERGSHWPGALHLLDEGWQKGPEPNVLALSAAMNACGQGQRWDLSLHLLHEAAERSVEIDGITFNCALGACARARRWEEALVLLSDMESLKLAPDEVTHKMVNTAVLDLGVSASELLSGEDKARLSRQPSADRAALDGRVYGHLPILCDEVVQALQPDTYRKPIFVDATFGRGGHSRRLLEVPEATVFALDLDPSAVSEARRLASIEPRLMPVHAAFGDLIQVLPPATELQGLLADLGVSSPQLDQKHRGFSPIEDGPLDMRMNPRKGIPASEWLDNVTPEELAWVLCSYGEDRDPFLAARLAEAICAKRPLQRTIELAEVVADVKAKTVGSSPFQQPARLVFQAIRSHLNQELQELEKLLGAAFQLLMPGGRAVIVCFKGAEVAAVRSWLRQNEDCKAEVAEGLPEDRLVALYPLLQRSFQEQPWCVREVQDPLKPSAAEVQANTRARSARALVLEKRCREWGKRMKHASVR</sequence>
<dbReference type="PANTHER" id="PTHR11265:SF0">
    <property type="entry name" value="12S RRNA N4-METHYLCYTIDINE METHYLTRANSFERASE"/>
    <property type="match status" value="1"/>
</dbReference>
<feature type="repeat" description="PPR" evidence="5">
    <location>
        <begin position="98"/>
        <end position="132"/>
    </location>
</feature>
<dbReference type="EMBL" id="CAXAMN010026306">
    <property type="protein sequence ID" value="CAK9102049.1"/>
    <property type="molecule type" value="Genomic_DNA"/>
</dbReference>
<evidence type="ECO:0000256" key="3">
    <source>
        <dbReference type="ARBA" id="ARBA00022679"/>
    </source>
</evidence>
<dbReference type="InterPro" id="IPR023397">
    <property type="entry name" value="SAM-dep_MeTrfase_MraW_recog"/>
</dbReference>
<dbReference type="Gene3D" id="3.40.50.150">
    <property type="entry name" value="Vaccinia Virus protein VP39"/>
    <property type="match status" value="1"/>
</dbReference>
<comment type="caution">
    <text evidence="6">The sequence shown here is derived from an EMBL/GenBank/DDBJ whole genome shotgun (WGS) entry which is preliminary data.</text>
</comment>
<evidence type="ECO:0000256" key="1">
    <source>
        <dbReference type="ARBA" id="ARBA00010396"/>
    </source>
</evidence>
<evidence type="ECO:0000256" key="2">
    <source>
        <dbReference type="ARBA" id="ARBA00022603"/>
    </source>
</evidence>
<name>A0ABP0RPS6_9DINO</name>
<keyword evidence="4" id="KW-0949">S-adenosyl-L-methionine</keyword>
<dbReference type="InterPro" id="IPR011990">
    <property type="entry name" value="TPR-like_helical_dom_sf"/>
</dbReference>
<keyword evidence="2" id="KW-0489">Methyltransferase</keyword>
<dbReference type="NCBIfam" id="TIGR00006">
    <property type="entry name" value="16S rRNA (cytosine(1402)-N(4))-methyltransferase RsmH"/>
    <property type="match status" value="1"/>
</dbReference>
<organism evidence="6 7">
    <name type="scientific">Durusdinium trenchii</name>
    <dbReference type="NCBI Taxonomy" id="1381693"/>
    <lineage>
        <taxon>Eukaryota</taxon>
        <taxon>Sar</taxon>
        <taxon>Alveolata</taxon>
        <taxon>Dinophyceae</taxon>
        <taxon>Suessiales</taxon>
        <taxon>Symbiodiniaceae</taxon>
        <taxon>Durusdinium</taxon>
    </lineage>
</organism>
<dbReference type="InterPro" id="IPR002885">
    <property type="entry name" value="PPR_rpt"/>
</dbReference>
<dbReference type="Gene3D" id="1.10.150.170">
    <property type="entry name" value="Putative methyltransferase TM0872, insert domain"/>
    <property type="match status" value="1"/>
</dbReference>
<dbReference type="InterPro" id="IPR002903">
    <property type="entry name" value="RsmH"/>
</dbReference>
<comment type="similarity">
    <text evidence="1">Belongs to the methyltransferase superfamily. RsmH family.</text>
</comment>
<evidence type="ECO:0000313" key="7">
    <source>
        <dbReference type="Proteomes" id="UP001642484"/>
    </source>
</evidence>
<dbReference type="PROSITE" id="PS51375">
    <property type="entry name" value="PPR"/>
    <property type="match status" value="2"/>
</dbReference>
<dbReference type="SUPFAM" id="SSF81799">
    <property type="entry name" value="Putative methyltransferase TM0872, insert domain"/>
    <property type="match status" value="1"/>
</dbReference>
<evidence type="ECO:0000256" key="5">
    <source>
        <dbReference type="PROSITE-ProRule" id="PRU00708"/>
    </source>
</evidence>